<dbReference type="Pfam" id="PF02130">
    <property type="entry name" value="YbeY"/>
    <property type="match status" value="1"/>
</dbReference>
<keyword evidence="10" id="KW-1185">Reference proteome</keyword>
<dbReference type="PROSITE" id="PS01306">
    <property type="entry name" value="UPF0054"/>
    <property type="match status" value="1"/>
</dbReference>
<dbReference type="InterPro" id="IPR023091">
    <property type="entry name" value="MetalPrtase_cat_dom_sf_prd"/>
</dbReference>
<dbReference type="AlphaFoldDB" id="A0A2U2AK10"/>
<evidence type="ECO:0000256" key="6">
    <source>
        <dbReference type="ARBA" id="ARBA00022801"/>
    </source>
</evidence>
<keyword evidence="2 8" id="KW-0690">Ribosome biogenesis</keyword>
<dbReference type="PANTHER" id="PTHR46986">
    <property type="entry name" value="ENDORIBONUCLEASE YBEY, CHLOROPLASTIC"/>
    <property type="match status" value="1"/>
</dbReference>
<gene>
    <name evidence="8" type="primary">ybeY</name>
    <name evidence="9" type="ORF">DC082_06990</name>
</gene>
<keyword evidence="8" id="KW-0698">rRNA processing</keyword>
<keyword evidence="5 8" id="KW-0255">Endonuclease</keyword>
<dbReference type="EC" id="3.1.-.-" evidence="8"/>
<evidence type="ECO:0000313" key="9">
    <source>
        <dbReference type="EMBL" id="PWD83153.1"/>
    </source>
</evidence>
<organism evidence="9 10">
    <name type="scientific">Ignatzschineria indica</name>
    <dbReference type="NCBI Taxonomy" id="472583"/>
    <lineage>
        <taxon>Bacteria</taxon>
        <taxon>Pseudomonadati</taxon>
        <taxon>Pseudomonadota</taxon>
        <taxon>Gammaproteobacteria</taxon>
        <taxon>Cardiobacteriales</taxon>
        <taxon>Ignatzschineriaceae</taxon>
        <taxon>Ignatzschineria</taxon>
    </lineage>
</organism>
<dbReference type="RefSeq" id="WP_109236359.1">
    <property type="nucleotide sequence ID" value="NZ_BMXZ01000002.1"/>
</dbReference>
<evidence type="ECO:0000256" key="8">
    <source>
        <dbReference type="HAMAP-Rule" id="MF_00009"/>
    </source>
</evidence>
<evidence type="ECO:0000256" key="2">
    <source>
        <dbReference type="ARBA" id="ARBA00022517"/>
    </source>
</evidence>
<accession>A0A2U2AK10</accession>
<dbReference type="Gene3D" id="3.40.390.30">
    <property type="entry name" value="Metalloproteases ('zincins'), catalytic domain"/>
    <property type="match status" value="1"/>
</dbReference>
<dbReference type="SUPFAM" id="SSF55486">
    <property type="entry name" value="Metalloproteases ('zincins'), catalytic domain"/>
    <property type="match status" value="1"/>
</dbReference>
<dbReference type="Proteomes" id="UP000244948">
    <property type="component" value="Unassembled WGS sequence"/>
</dbReference>
<feature type="binding site" evidence="8">
    <location>
        <position position="136"/>
    </location>
    <ligand>
        <name>Zn(2+)</name>
        <dbReference type="ChEBI" id="CHEBI:29105"/>
        <note>catalytic</note>
    </ligand>
</feature>
<evidence type="ECO:0000256" key="3">
    <source>
        <dbReference type="ARBA" id="ARBA00022722"/>
    </source>
</evidence>
<dbReference type="GO" id="GO:0008270">
    <property type="term" value="F:zinc ion binding"/>
    <property type="evidence" value="ECO:0007669"/>
    <property type="project" value="UniProtKB-UniRule"/>
</dbReference>
<dbReference type="GO" id="GO:0006364">
    <property type="term" value="P:rRNA processing"/>
    <property type="evidence" value="ECO:0007669"/>
    <property type="project" value="UniProtKB-UniRule"/>
</dbReference>
<protein>
    <recommendedName>
        <fullName evidence="8">Endoribonuclease YbeY</fullName>
        <ecNumber evidence="8">3.1.-.-</ecNumber>
    </recommendedName>
</protein>
<dbReference type="EMBL" id="QEWR01000003">
    <property type="protein sequence ID" value="PWD83153.1"/>
    <property type="molecule type" value="Genomic_DNA"/>
</dbReference>
<dbReference type="HAMAP" id="MF_00009">
    <property type="entry name" value="Endoribonucl_YbeY"/>
    <property type="match status" value="1"/>
</dbReference>
<dbReference type="GO" id="GO:0005737">
    <property type="term" value="C:cytoplasm"/>
    <property type="evidence" value="ECO:0007669"/>
    <property type="project" value="UniProtKB-SubCell"/>
</dbReference>
<dbReference type="PANTHER" id="PTHR46986:SF1">
    <property type="entry name" value="ENDORIBONUCLEASE YBEY, CHLOROPLASTIC"/>
    <property type="match status" value="1"/>
</dbReference>
<dbReference type="InterPro" id="IPR020549">
    <property type="entry name" value="YbeY_CS"/>
</dbReference>
<keyword evidence="7 8" id="KW-0862">Zinc</keyword>
<comment type="similarity">
    <text evidence="1 8">Belongs to the endoribonuclease YbeY family.</text>
</comment>
<reference evidence="9 10" key="1">
    <citation type="journal article" date="2018" name="Genome Announc.">
        <title>Ignatzschineria cameli sp. nov., isolated from necrotic foot tissue of dromedaries (Camelus dromedarius) and associated maggots (Wohlfahrtia species) in Dubai.</title>
        <authorList>
            <person name="Tsang C.C."/>
            <person name="Tang J.Y."/>
            <person name="Fong J.Y."/>
            <person name="Kinne J."/>
            <person name="Lee H.H."/>
            <person name="Joseph M."/>
            <person name="Jose S."/>
            <person name="Schuster R.K."/>
            <person name="Tang Y."/>
            <person name="Sivakumar S."/>
            <person name="Chen J.H."/>
            <person name="Teng J.L."/>
            <person name="Lau S.K."/>
            <person name="Wernery U."/>
            <person name="Woo P.C."/>
        </authorList>
    </citation>
    <scope>NUCLEOTIDE SEQUENCE [LARGE SCALE GENOMIC DNA]</scope>
    <source>
        <strain evidence="9 10">KCTC 22643</strain>
    </source>
</reference>
<dbReference type="GO" id="GO:0004521">
    <property type="term" value="F:RNA endonuclease activity"/>
    <property type="evidence" value="ECO:0007669"/>
    <property type="project" value="UniProtKB-UniRule"/>
</dbReference>
<evidence type="ECO:0000256" key="1">
    <source>
        <dbReference type="ARBA" id="ARBA00010875"/>
    </source>
</evidence>
<comment type="cofactor">
    <cofactor evidence="8">
        <name>Zn(2+)</name>
        <dbReference type="ChEBI" id="CHEBI:29105"/>
    </cofactor>
    <text evidence="8">Binds 1 zinc ion.</text>
</comment>
<evidence type="ECO:0000313" key="10">
    <source>
        <dbReference type="Proteomes" id="UP000244948"/>
    </source>
</evidence>
<comment type="function">
    <text evidence="8">Single strand-specific metallo-endoribonuclease involved in late-stage 70S ribosome quality control and in maturation of the 3' terminus of the 16S rRNA.</text>
</comment>
<keyword evidence="8" id="KW-0963">Cytoplasm</keyword>
<keyword evidence="6 8" id="KW-0378">Hydrolase</keyword>
<feature type="binding site" evidence="8">
    <location>
        <position position="126"/>
    </location>
    <ligand>
        <name>Zn(2+)</name>
        <dbReference type="ChEBI" id="CHEBI:29105"/>
        <note>catalytic</note>
    </ligand>
</feature>
<comment type="caution">
    <text evidence="9">The sequence shown here is derived from an EMBL/GenBank/DDBJ whole genome shotgun (WGS) entry which is preliminary data.</text>
</comment>
<dbReference type="GO" id="GO:0004222">
    <property type="term" value="F:metalloendopeptidase activity"/>
    <property type="evidence" value="ECO:0007669"/>
    <property type="project" value="InterPro"/>
</dbReference>
<comment type="subcellular location">
    <subcellularLocation>
        <location evidence="8">Cytoplasm</location>
    </subcellularLocation>
</comment>
<evidence type="ECO:0000256" key="5">
    <source>
        <dbReference type="ARBA" id="ARBA00022759"/>
    </source>
</evidence>
<evidence type="ECO:0000256" key="4">
    <source>
        <dbReference type="ARBA" id="ARBA00022723"/>
    </source>
</evidence>
<evidence type="ECO:0000256" key="7">
    <source>
        <dbReference type="ARBA" id="ARBA00022833"/>
    </source>
</evidence>
<keyword evidence="4 8" id="KW-0479">Metal-binding</keyword>
<keyword evidence="3 8" id="KW-0540">Nuclease</keyword>
<proteinExistence type="inferred from homology"/>
<name>A0A2U2AK10_9GAMM</name>
<dbReference type="InterPro" id="IPR002036">
    <property type="entry name" value="YbeY"/>
</dbReference>
<dbReference type="NCBIfam" id="TIGR00043">
    <property type="entry name" value="rRNA maturation RNase YbeY"/>
    <property type="match status" value="1"/>
</dbReference>
<sequence>MDENLKETHEIDQLSLYTERNTSIDTASDETLQRWIKTALTHAGYQKPAEVNIRFTDNEEIQQLNRDFRQKDRPTNVLSFPFEIPDFLEEEIFTLGDIIIAMPVIESEAQEQEKQIENHLAHMVVHGTLHLLGFDHIEDEEAEEMEALEIAILAKLGIDNPYQER</sequence>
<feature type="binding site" evidence="8">
    <location>
        <position position="130"/>
    </location>
    <ligand>
        <name>Zn(2+)</name>
        <dbReference type="ChEBI" id="CHEBI:29105"/>
        <note>catalytic</note>
    </ligand>
</feature>